<keyword evidence="5" id="KW-0997">Cell inner membrane</keyword>
<organism evidence="13 14">
    <name type="scientific">Acinetobacter terrestris</name>
    <dbReference type="NCBI Taxonomy" id="2529843"/>
    <lineage>
        <taxon>Bacteria</taxon>
        <taxon>Pseudomonadati</taxon>
        <taxon>Pseudomonadota</taxon>
        <taxon>Gammaproteobacteria</taxon>
        <taxon>Moraxellales</taxon>
        <taxon>Moraxellaceae</taxon>
        <taxon>Acinetobacter</taxon>
        <taxon>Acinetobacter Taxon 24</taxon>
    </lineage>
</organism>
<proteinExistence type="inferred from homology"/>
<dbReference type="Gene3D" id="3.55.40.10">
    <property type="entry name" value="minor pseudopilin epsh domain"/>
    <property type="match status" value="1"/>
</dbReference>
<evidence type="ECO:0000256" key="4">
    <source>
        <dbReference type="ARBA" id="ARBA00022481"/>
    </source>
</evidence>
<evidence type="ECO:0000256" key="5">
    <source>
        <dbReference type="ARBA" id="ARBA00022519"/>
    </source>
</evidence>
<keyword evidence="6 11" id="KW-0812">Transmembrane</keyword>
<dbReference type="Proteomes" id="UP001241935">
    <property type="component" value="Unassembled WGS sequence"/>
</dbReference>
<sequence>MILKIQGFTLFELIVTVAILAILSVLAFPSMDNLIKSNKIKSTSGDIANFIQQTRTEAIKTGRTTTICASVDGSTCASSTPEKWDVGLISKSTSITSTATKINSVLAFNEQRLIITGPTKIDFNSIGATDNTYQITVSMAGQDTYSICVAVAGRAERVKGSSCG</sequence>
<dbReference type="GO" id="GO:0015628">
    <property type="term" value="P:protein secretion by the type II secretion system"/>
    <property type="evidence" value="ECO:0007669"/>
    <property type="project" value="InterPro"/>
</dbReference>
<comment type="subcellular location">
    <subcellularLocation>
        <location evidence="1">Cell inner membrane</location>
        <topology evidence="1">Single-pass membrane protein</topology>
    </subcellularLocation>
</comment>
<evidence type="ECO:0000256" key="9">
    <source>
        <dbReference type="ARBA" id="ARBA00025772"/>
    </source>
</evidence>
<comment type="similarity">
    <text evidence="9">Belongs to the GSP H family.</text>
</comment>
<keyword evidence="3" id="KW-1003">Cell membrane</keyword>
<keyword evidence="8 11" id="KW-0472">Membrane</keyword>
<evidence type="ECO:0000256" key="2">
    <source>
        <dbReference type="ARBA" id="ARBA00021549"/>
    </source>
</evidence>
<dbReference type="InterPro" id="IPR012902">
    <property type="entry name" value="N_methyl_site"/>
</dbReference>
<dbReference type="Pfam" id="PF12019">
    <property type="entry name" value="GspH"/>
    <property type="match status" value="1"/>
</dbReference>
<dbReference type="AlphaFoldDB" id="A0AAW6UWE2"/>
<keyword evidence="4" id="KW-0488">Methylation</keyword>
<evidence type="ECO:0000313" key="13">
    <source>
        <dbReference type="EMBL" id="MDK1683672.1"/>
    </source>
</evidence>
<dbReference type="EMBL" id="JASKNE010000001">
    <property type="protein sequence ID" value="MDK1683672.1"/>
    <property type="molecule type" value="Genomic_DNA"/>
</dbReference>
<gene>
    <name evidence="13" type="ORF">QOR41_07410</name>
</gene>
<dbReference type="NCBIfam" id="TIGR02532">
    <property type="entry name" value="IV_pilin_GFxxxE"/>
    <property type="match status" value="1"/>
</dbReference>
<feature type="transmembrane region" description="Helical" evidence="11">
    <location>
        <begin position="7"/>
        <end position="28"/>
    </location>
</feature>
<evidence type="ECO:0000256" key="6">
    <source>
        <dbReference type="ARBA" id="ARBA00022692"/>
    </source>
</evidence>
<dbReference type="GO" id="GO:0015627">
    <property type="term" value="C:type II protein secretion system complex"/>
    <property type="evidence" value="ECO:0007669"/>
    <property type="project" value="InterPro"/>
</dbReference>
<evidence type="ECO:0000256" key="7">
    <source>
        <dbReference type="ARBA" id="ARBA00022989"/>
    </source>
</evidence>
<feature type="domain" description="General secretion pathway GspH" evidence="12">
    <location>
        <begin position="46"/>
        <end position="151"/>
    </location>
</feature>
<evidence type="ECO:0000256" key="3">
    <source>
        <dbReference type="ARBA" id="ARBA00022475"/>
    </source>
</evidence>
<dbReference type="RefSeq" id="WP_284066875.1">
    <property type="nucleotide sequence ID" value="NZ_JASKNE010000001.1"/>
</dbReference>
<comment type="caution">
    <text evidence="13">The sequence shown here is derived from an EMBL/GenBank/DDBJ whole genome shotgun (WGS) entry which is preliminary data.</text>
</comment>
<dbReference type="InterPro" id="IPR045584">
    <property type="entry name" value="Pilin-like"/>
</dbReference>
<evidence type="ECO:0000313" key="14">
    <source>
        <dbReference type="Proteomes" id="UP001241935"/>
    </source>
</evidence>
<dbReference type="SUPFAM" id="SSF54523">
    <property type="entry name" value="Pili subunits"/>
    <property type="match status" value="1"/>
</dbReference>
<evidence type="ECO:0000256" key="11">
    <source>
        <dbReference type="SAM" id="Phobius"/>
    </source>
</evidence>
<dbReference type="Pfam" id="PF07963">
    <property type="entry name" value="N_methyl"/>
    <property type="match status" value="1"/>
</dbReference>
<protein>
    <recommendedName>
        <fullName evidence="2">Type II secretion system protein H</fullName>
    </recommendedName>
    <alternativeName>
        <fullName evidence="10">General secretion pathway protein H</fullName>
    </alternativeName>
</protein>
<accession>A0AAW6UWE2</accession>
<evidence type="ECO:0000259" key="12">
    <source>
        <dbReference type="Pfam" id="PF12019"/>
    </source>
</evidence>
<evidence type="ECO:0000256" key="10">
    <source>
        <dbReference type="ARBA" id="ARBA00030775"/>
    </source>
</evidence>
<evidence type="ECO:0000256" key="1">
    <source>
        <dbReference type="ARBA" id="ARBA00004377"/>
    </source>
</evidence>
<evidence type="ECO:0000256" key="8">
    <source>
        <dbReference type="ARBA" id="ARBA00023136"/>
    </source>
</evidence>
<dbReference type="GO" id="GO:0005886">
    <property type="term" value="C:plasma membrane"/>
    <property type="evidence" value="ECO:0007669"/>
    <property type="project" value="UniProtKB-SubCell"/>
</dbReference>
<reference evidence="13" key="1">
    <citation type="submission" date="2023-04" db="EMBL/GenBank/DDBJ databases">
        <title>The environmental microbiomes in feedlot watering bowls are a reservoir of florfenicol resistance for bovine respiratory disease pathogens.</title>
        <authorList>
            <person name="Kos D.W."/>
            <person name="Ruzzini A.C."/>
            <person name="Schreiner B."/>
            <person name="Jelinski M.D."/>
        </authorList>
    </citation>
    <scope>NUCLEOTIDE SEQUENCE</scope>
    <source>
        <strain evidence="13">WB3</strain>
    </source>
</reference>
<name>A0AAW6UWE2_9GAMM</name>
<dbReference type="InterPro" id="IPR022346">
    <property type="entry name" value="T2SS_GspH"/>
</dbReference>
<keyword evidence="7 11" id="KW-1133">Transmembrane helix</keyword>